<evidence type="ECO:0000256" key="1">
    <source>
        <dbReference type="SAM" id="MobiDB-lite"/>
    </source>
</evidence>
<dbReference type="OrthoDB" id="3394637at2"/>
<dbReference type="AlphaFoldDB" id="A0A3N9XJZ1"/>
<name>A0A3N9XJZ1_9ACTN</name>
<gene>
    <name evidence="2" type="ORF">DDE19_25855</name>
</gene>
<evidence type="ECO:0008006" key="4">
    <source>
        <dbReference type="Google" id="ProtNLM"/>
    </source>
</evidence>
<evidence type="ECO:0000313" key="3">
    <source>
        <dbReference type="Proteomes" id="UP000278981"/>
    </source>
</evidence>
<sequence length="86" mass="9561">MNPDPRPSNSDQAPAALQADVHSPDRSVRIIASSHGDIEVQLQGLHRHNDDSLARQVRAAARLALASLQKPGRDVELPRDERRPEW</sequence>
<dbReference type="Proteomes" id="UP000278981">
    <property type="component" value="Unassembled WGS sequence"/>
</dbReference>
<organism evidence="2 3">
    <name type="scientific">Micromonospora ureilytica</name>
    <dbReference type="NCBI Taxonomy" id="709868"/>
    <lineage>
        <taxon>Bacteria</taxon>
        <taxon>Bacillati</taxon>
        <taxon>Actinomycetota</taxon>
        <taxon>Actinomycetes</taxon>
        <taxon>Micromonosporales</taxon>
        <taxon>Micromonosporaceae</taxon>
        <taxon>Micromonospora</taxon>
    </lineage>
</organism>
<accession>A0A3N9XJZ1</accession>
<reference evidence="2 3" key="1">
    <citation type="submission" date="2018-04" db="EMBL/GenBank/DDBJ databases">
        <title>Micromonosporas from Atacama Desert.</title>
        <authorList>
            <person name="Carro L."/>
            <person name="Klenk H.-P."/>
            <person name="Goodfellow M."/>
        </authorList>
    </citation>
    <scope>NUCLEOTIDE SEQUENCE [LARGE SCALE GENOMIC DNA]</scope>
    <source>
        <strain evidence="2 3">LB19</strain>
    </source>
</reference>
<proteinExistence type="predicted"/>
<evidence type="ECO:0000313" key="2">
    <source>
        <dbReference type="EMBL" id="RQX13368.1"/>
    </source>
</evidence>
<comment type="caution">
    <text evidence="2">The sequence shown here is derived from an EMBL/GenBank/DDBJ whole genome shotgun (WGS) entry which is preliminary data.</text>
</comment>
<feature type="region of interest" description="Disordered" evidence="1">
    <location>
        <begin position="1"/>
        <end position="23"/>
    </location>
</feature>
<protein>
    <recommendedName>
        <fullName evidence="4">YbaB/EbfC family DNA-binding protein</fullName>
    </recommendedName>
</protein>
<dbReference type="EMBL" id="QDGB01000326">
    <property type="protein sequence ID" value="RQX13368.1"/>
    <property type="molecule type" value="Genomic_DNA"/>
</dbReference>